<feature type="region of interest" description="Disordered" evidence="11">
    <location>
        <begin position="85"/>
        <end position="114"/>
    </location>
</feature>
<dbReference type="AlphaFoldDB" id="A0A844GI41"/>
<keyword evidence="7 10" id="KW-0804">Transcription</keyword>
<organism evidence="12 13">
    <name type="scientific">Blautia luti DSM 14534 = JCM 17040</name>
    <dbReference type="NCBI Taxonomy" id="649762"/>
    <lineage>
        <taxon>Bacteria</taxon>
        <taxon>Bacillati</taxon>
        <taxon>Bacillota</taxon>
        <taxon>Clostridia</taxon>
        <taxon>Lachnospirales</taxon>
        <taxon>Lachnospiraceae</taxon>
        <taxon>Blautia</taxon>
    </lineage>
</organism>
<accession>A0A844GI41</accession>
<proteinExistence type="inferred from homology"/>
<name>A0A844GI41_9FIRM</name>
<keyword evidence="5 10" id="KW-0808">Transferase</keyword>
<evidence type="ECO:0000256" key="4">
    <source>
        <dbReference type="ARBA" id="ARBA00022478"/>
    </source>
</evidence>
<dbReference type="Gene3D" id="3.90.940.10">
    <property type="match status" value="1"/>
</dbReference>
<evidence type="ECO:0000256" key="1">
    <source>
        <dbReference type="ARBA" id="ARBA00006711"/>
    </source>
</evidence>
<evidence type="ECO:0000256" key="6">
    <source>
        <dbReference type="ARBA" id="ARBA00022695"/>
    </source>
</evidence>
<dbReference type="RefSeq" id="WP_118509057.1">
    <property type="nucleotide sequence ID" value="NZ_WMBC01000003.1"/>
</dbReference>
<reference evidence="12 13" key="1">
    <citation type="submission" date="2019-11" db="EMBL/GenBank/DDBJ databases">
        <title>Draft genome sequence of Blautia luti DSM 14534T, isolated from human stool.</title>
        <authorList>
            <person name="Ortiz R."/>
            <person name="Melis-Arcos F."/>
            <person name="Covarrubias P."/>
            <person name="Cardenas J.P."/>
            <person name="Perez-Donoso J."/>
            <person name="Almonacid D."/>
        </authorList>
    </citation>
    <scope>NUCLEOTIDE SEQUENCE [LARGE SCALE GENOMIC DNA]</scope>
    <source>
        <strain evidence="12 13">DSM 14534</strain>
    </source>
</reference>
<comment type="subunit">
    <text evidence="10">The RNAP catalytic core consists of 2 alpha, 1 beta, 1 beta' and 1 omega subunit. When a sigma factor is associated with the core the holoenzyme is formed, which can initiate transcription.</text>
</comment>
<dbReference type="SUPFAM" id="SSF63562">
    <property type="entry name" value="RPB6/omega subunit-like"/>
    <property type="match status" value="1"/>
</dbReference>
<dbReference type="GO" id="GO:0000428">
    <property type="term" value="C:DNA-directed RNA polymerase complex"/>
    <property type="evidence" value="ECO:0007669"/>
    <property type="project" value="UniProtKB-KW"/>
</dbReference>
<evidence type="ECO:0000256" key="8">
    <source>
        <dbReference type="ARBA" id="ARBA00029924"/>
    </source>
</evidence>
<evidence type="ECO:0000256" key="9">
    <source>
        <dbReference type="ARBA" id="ARBA00048552"/>
    </source>
</evidence>
<dbReference type="InterPro" id="IPR006110">
    <property type="entry name" value="Pol_omega/Rpo6/RPB6"/>
</dbReference>
<dbReference type="PANTHER" id="PTHR34476:SF1">
    <property type="entry name" value="DNA-DIRECTED RNA POLYMERASE SUBUNIT OMEGA"/>
    <property type="match status" value="1"/>
</dbReference>
<dbReference type="InterPro" id="IPR036161">
    <property type="entry name" value="RPB6/omega-like_sf"/>
</dbReference>
<dbReference type="HAMAP" id="MF_00366">
    <property type="entry name" value="RNApol_bact_RpoZ"/>
    <property type="match status" value="1"/>
</dbReference>
<evidence type="ECO:0000313" key="12">
    <source>
        <dbReference type="EMBL" id="MTD60822.1"/>
    </source>
</evidence>
<sequence>MIHPSYTELIEAINTNNEDDDTTMSVNSRYSLVLATSKRARQLIAGAKPLVEGAAGKKPLSIAIDELYKGKVKILAPEEEIEEKAAAVETAEAPAEVTAEETVETAEDTATEEA</sequence>
<comment type="catalytic activity">
    <reaction evidence="9 10">
        <text>RNA(n) + a ribonucleoside 5'-triphosphate = RNA(n+1) + diphosphate</text>
        <dbReference type="Rhea" id="RHEA:21248"/>
        <dbReference type="Rhea" id="RHEA-COMP:14527"/>
        <dbReference type="Rhea" id="RHEA-COMP:17342"/>
        <dbReference type="ChEBI" id="CHEBI:33019"/>
        <dbReference type="ChEBI" id="CHEBI:61557"/>
        <dbReference type="ChEBI" id="CHEBI:140395"/>
        <dbReference type="EC" id="2.7.7.6"/>
    </reaction>
</comment>
<dbReference type="SMART" id="SM01409">
    <property type="entry name" value="RNA_pol_Rpb6"/>
    <property type="match status" value="1"/>
</dbReference>
<evidence type="ECO:0000256" key="10">
    <source>
        <dbReference type="HAMAP-Rule" id="MF_00366"/>
    </source>
</evidence>
<dbReference type="NCBIfam" id="TIGR00690">
    <property type="entry name" value="rpoZ"/>
    <property type="match status" value="1"/>
</dbReference>
<protein>
    <recommendedName>
        <fullName evidence="3 10">DNA-directed RNA polymerase subunit omega</fullName>
        <shortName evidence="10">RNAP omega subunit</shortName>
        <ecNumber evidence="2 10">2.7.7.6</ecNumber>
    </recommendedName>
    <alternativeName>
        <fullName evidence="10">RNA polymerase omega subunit</fullName>
    </alternativeName>
    <alternativeName>
        <fullName evidence="8 10">Transcriptase subunit omega</fullName>
    </alternativeName>
</protein>
<comment type="caution">
    <text evidence="12">The sequence shown here is derived from an EMBL/GenBank/DDBJ whole genome shotgun (WGS) entry which is preliminary data.</text>
</comment>
<evidence type="ECO:0000256" key="2">
    <source>
        <dbReference type="ARBA" id="ARBA00012418"/>
    </source>
</evidence>
<gene>
    <name evidence="10" type="primary">rpoZ</name>
    <name evidence="12" type="ORF">GKZ57_05950</name>
</gene>
<dbReference type="GO" id="GO:0006351">
    <property type="term" value="P:DNA-templated transcription"/>
    <property type="evidence" value="ECO:0007669"/>
    <property type="project" value="UniProtKB-UniRule"/>
</dbReference>
<dbReference type="Pfam" id="PF01192">
    <property type="entry name" value="RNA_pol_Rpb6"/>
    <property type="match status" value="1"/>
</dbReference>
<dbReference type="GO" id="GO:0003677">
    <property type="term" value="F:DNA binding"/>
    <property type="evidence" value="ECO:0007669"/>
    <property type="project" value="UniProtKB-UniRule"/>
</dbReference>
<comment type="similarity">
    <text evidence="1 10">Belongs to the RNA polymerase subunit omega family.</text>
</comment>
<evidence type="ECO:0000313" key="13">
    <source>
        <dbReference type="Proteomes" id="UP000437824"/>
    </source>
</evidence>
<evidence type="ECO:0000256" key="7">
    <source>
        <dbReference type="ARBA" id="ARBA00023163"/>
    </source>
</evidence>
<dbReference type="EMBL" id="WMBC01000003">
    <property type="protein sequence ID" value="MTD60822.1"/>
    <property type="molecule type" value="Genomic_DNA"/>
</dbReference>
<evidence type="ECO:0000256" key="5">
    <source>
        <dbReference type="ARBA" id="ARBA00022679"/>
    </source>
</evidence>
<evidence type="ECO:0000256" key="11">
    <source>
        <dbReference type="SAM" id="MobiDB-lite"/>
    </source>
</evidence>
<dbReference type="PANTHER" id="PTHR34476">
    <property type="entry name" value="DNA-DIRECTED RNA POLYMERASE SUBUNIT OMEGA"/>
    <property type="match status" value="1"/>
</dbReference>
<feature type="compositionally biased region" description="Acidic residues" evidence="11">
    <location>
        <begin position="98"/>
        <end position="114"/>
    </location>
</feature>
<feature type="compositionally biased region" description="Low complexity" evidence="11">
    <location>
        <begin position="87"/>
        <end position="97"/>
    </location>
</feature>
<keyword evidence="6 10" id="KW-0548">Nucleotidyltransferase</keyword>
<dbReference type="GO" id="GO:0003899">
    <property type="term" value="F:DNA-directed RNA polymerase activity"/>
    <property type="evidence" value="ECO:0007669"/>
    <property type="project" value="UniProtKB-UniRule"/>
</dbReference>
<dbReference type="InterPro" id="IPR003716">
    <property type="entry name" value="DNA-dir_RNA_pol_omega"/>
</dbReference>
<comment type="function">
    <text evidence="10">Promotes RNA polymerase assembly. Latches the N- and C-terminal regions of the beta' subunit thereby facilitating its interaction with the beta and alpha subunits.</text>
</comment>
<dbReference type="EC" id="2.7.7.6" evidence="2 10"/>
<keyword evidence="4 10" id="KW-0240">DNA-directed RNA polymerase</keyword>
<dbReference type="Proteomes" id="UP000437824">
    <property type="component" value="Unassembled WGS sequence"/>
</dbReference>
<evidence type="ECO:0000256" key="3">
    <source>
        <dbReference type="ARBA" id="ARBA00013725"/>
    </source>
</evidence>